<evidence type="ECO:0000313" key="1">
    <source>
        <dbReference type="EMBL" id="MDT0687748.1"/>
    </source>
</evidence>
<accession>A0ABU3DVT8</accession>
<dbReference type="Proteomes" id="UP001253848">
    <property type="component" value="Unassembled WGS sequence"/>
</dbReference>
<reference evidence="1 2" key="1">
    <citation type="submission" date="2023-09" db="EMBL/GenBank/DDBJ databases">
        <authorList>
            <person name="Rey-Velasco X."/>
        </authorList>
    </citation>
    <scope>NUCLEOTIDE SEQUENCE [LARGE SCALE GENOMIC DNA]</scope>
    <source>
        <strain evidence="1 2">F225</strain>
    </source>
</reference>
<dbReference type="RefSeq" id="WP_311501022.1">
    <property type="nucleotide sequence ID" value="NZ_JAVRHN010000014.1"/>
</dbReference>
<evidence type="ECO:0000313" key="2">
    <source>
        <dbReference type="Proteomes" id="UP001253848"/>
    </source>
</evidence>
<protein>
    <submittedName>
        <fullName evidence="1">Uncharacterized protein</fullName>
    </submittedName>
</protein>
<keyword evidence="2" id="KW-1185">Reference proteome</keyword>
<proteinExistence type="predicted"/>
<comment type="caution">
    <text evidence="1">The sequence shown here is derived from an EMBL/GenBank/DDBJ whole genome shotgun (WGS) entry which is preliminary data.</text>
</comment>
<gene>
    <name evidence="1" type="ORF">RM541_15380</name>
</gene>
<organism evidence="1 2">
    <name type="scientific">Autumnicola psychrophila</name>
    <dbReference type="NCBI Taxonomy" id="3075592"/>
    <lineage>
        <taxon>Bacteria</taxon>
        <taxon>Pseudomonadati</taxon>
        <taxon>Bacteroidota</taxon>
        <taxon>Flavobacteriia</taxon>
        <taxon>Flavobacteriales</taxon>
        <taxon>Flavobacteriaceae</taxon>
        <taxon>Autumnicola</taxon>
    </lineage>
</organism>
<sequence>MRREGILLEIISCRIEERLKDWRKGNKLQLAEKFIDTVGKSGTSNLAIIDLLFF</sequence>
<name>A0ABU3DVT8_9FLAO</name>
<dbReference type="EMBL" id="JAVRHN010000014">
    <property type="protein sequence ID" value="MDT0687748.1"/>
    <property type="molecule type" value="Genomic_DNA"/>
</dbReference>